<dbReference type="GO" id="GO:0007165">
    <property type="term" value="P:signal transduction"/>
    <property type="evidence" value="ECO:0007669"/>
    <property type="project" value="InterPro"/>
</dbReference>
<evidence type="ECO:0000259" key="9">
    <source>
        <dbReference type="PROSITE" id="PS51845"/>
    </source>
</evidence>
<feature type="binding site" evidence="5">
    <location>
        <begin position="385"/>
        <end position="389"/>
    </location>
    <ligand>
        <name>AMP</name>
        <dbReference type="ChEBI" id="CHEBI:456215"/>
    </ligand>
</feature>
<feature type="binding site" evidence="6">
    <location>
        <position position="546"/>
    </location>
    <ligand>
        <name>Zn(2+)</name>
        <dbReference type="ChEBI" id="CHEBI:29105"/>
        <label>1</label>
    </ligand>
</feature>
<dbReference type="PROSITE" id="PS00126">
    <property type="entry name" value="PDEASE_I_1"/>
    <property type="match status" value="1"/>
</dbReference>
<feature type="active site" description="Proton donor" evidence="4">
    <location>
        <position position="385"/>
    </location>
</feature>
<comment type="similarity">
    <text evidence="1 7">Belongs to the cyclic nucleotide phosphodiesterase family.</text>
</comment>
<evidence type="ECO:0000256" key="8">
    <source>
        <dbReference type="SAM" id="MobiDB-lite"/>
    </source>
</evidence>
<evidence type="ECO:0000256" key="6">
    <source>
        <dbReference type="PIRSR" id="PIRSR623088-3"/>
    </source>
</evidence>
<feature type="compositionally biased region" description="Polar residues" evidence="8">
    <location>
        <begin position="722"/>
        <end position="732"/>
    </location>
</feature>
<dbReference type="GO" id="GO:0004114">
    <property type="term" value="F:3',5'-cyclic-nucleotide phosphodiesterase activity"/>
    <property type="evidence" value="ECO:0007669"/>
    <property type="project" value="InterPro"/>
</dbReference>
<name>A0A915KCW2_ROMCU</name>
<dbReference type="SUPFAM" id="SSF109604">
    <property type="entry name" value="HD-domain/PDEase-like"/>
    <property type="match status" value="1"/>
</dbReference>
<evidence type="ECO:0000256" key="5">
    <source>
        <dbReference type="PIRSR" id="PIRSR623088-2"/>
    </source>
</evidence>
<feature type="binding site" evidence="6">
    <location>
        <position position="389"/>
    </location>
    <ligand>
        <name>Zn(2+)</name>
        <dbReference type="ChEBI" id="CHEBI:29105"/>
        <label>1</label>
    </ligand>
</feature>
<dbReference type="AlphaFoldDB" id="A0A915KCW2"/>
<evidence type="ECO:0000256" key="4">
    <source>
        <dbReference type="PIRSR" id="PIRSR623088-1"/>
    </source>
</evidence>
<dbReference type="InterPro" id="IPR023088">
    <property type="entry name" value="PDEase"/>
</dbReference>
<dbReference type="InterPro" id="IPR036971">
    <property type="entry name" value="PDEase_catalytic_dom_sf"/>
</dbReference>
<feature type="domain" description="PDEase" evidence="9">
    <location>
        <begin position="309"/>
        <end position="703"/>
    </location>
</feature>
<dbReference type="EC" id="3.1.4.-" evidence="7"/>
<dbReference type="PROSITE" id="PS51845">
    <property type="entry name" value="PDEASE_I_2"/>
    <property type="match status" value="1"/>
</dbReference>
<feature type="region of interest" description="Disordered" evidence="8">
    <location>
        <begin position="651"/>
        <end position="675"/>
    </location>
</feature>
<dbReference type="Gene3D" id="1.10.1300.10">
    <property type="entry name" value="3'5'-cyclic nucleotide phosphodiesterase, catalytic domain"/>
    <property type="match status" value="1"/>
</dbReference>
<keyword evidence="3 7" id="KW-0378">Hydrolase</keyword>
<accession>A0A915KCW2</accession>
<dbReference type="SMART" id="SM00471">
    <property type="entry name" value="HDc"/>
    <property type="match status" value="1"/>
</dbReference>
<organism evidence="10 11">
    <name type="scientific">Romanomermis culicivorax</name>
    <name type="common">Nematode worm</name>
    <dbReference type="NCBI Taxonomy" id="13658"/>
    <lineage>
        <taxon>Eukaryota</taxon>
        <taxon>Metazoa</taxon>
        <taxon>Ecdysozoa</taxon>
        <taxon>Nematoda</taxon>
        <taxon>Enoplea</taxon>
        <taxon>Dorylaimia</taxon>
        <taxon>Mermithida</taxon>
        <taxon>Mermithoidea</taxon>
        <taxon>Mermithidae</taxon>
        <taxon>Romanomermis</taxon>
    </lineage>
</organism>
<dbReference type="GO" id="GO:0046872">
    <property type="term" value="F:metal ion binding"/>
    <property type="evidence" value="ECO:0007669"/>
    <property type="project" value="UniProtKB-KW"/>
</dbReference>
<dbReference type="InterPro" id="IPR002073">
    <property type="entry name" value="PDEase_catalytic_dom"/>
</dbReference>
<evidence type="ECO:0000256" key="1">
    <source>
        <dbReference type="ARBA" id="ARBA00007648"/>
    </source>
</evidence>
<keyword evidence="2 6" id="KW-0479">Metal-binding</keyword>
<feature type="binding site" evidence="5">
    <location>
        <position position="597"/>
    </location>
    <ligand>
        <name>AMP</name>
        <dbReference type="ChEBI" id="CHEBI:456215"/>
    </ligand>
</feature>
<feature type="region of interest" description="Disordered" evidence="8">
    <location>
        <begin position="721"/>
        <end position="747"/>
    </location>
</feature>
<evidence type="ECO:0000313" key="10">
    <source>
        <dbReference type="Proteomes" id="UP000887565"/>
    </source>
</evidence>
<dbReference type="InterPro" id="IPR003607">
    <property type="entry name" value="HD/PDEase_dom"/>
</dbReference>
<proteinExistence type="inferred from homology"/>
<feature type="binding site" evidence="6">
    <location>
        <position position="435"/>
    </location>
    <ligand>
        <name>Zn(2+)</name>
        <dbReference type="ChEBI" id="CHEBI:29105"/>
        <label>2</label>
    </ligand>
</feature>
<dbReference type="WBParaSite" id="nRc.2.0.1.t36220-RA">
    <property type="protein sequence ID" value="nRc.2.0.1.t36220-RA"/>
    <property type="gene ID" value="nRc.2.0.1.g36220"/>
</dbReference>
<keyword evidence="10" id="KW-1185">Reference proteome</keyword>
<feature type="binding site" evidence="5">
    <location>
        <position position="435"/>
    </location>
    <ligand>
        <name>AMP</name>
        <dbReference type="ChEBI" id="CHEBI:456215"/>
    </ligand>
</feature>
<evidence type="ECO:0000313" key="11">
    <source>
        <dbReference type="WBParaSite" id="nRc.2.0.1.t36220-RA"/>
    </source>
</evidence>
<dbReference type="Proteomes" id="UP000887565">
    <property type="component" value="Unplaced"/>
</dbReference>
<reference evidence="11" key="1">
    <citation type="submission" date="2022-11" db="UniProtKB">
        <authorList>
            <consortium name="WormBaseParasite"/>
        </authorList>
    </citation>
    <scope>IDENTIFICATION</scope>
</reference>
<sequence length="747" mass="82917">MPMTANANGNAPASLAKKTPTVTIKISSDGVTTNAPYFCSRCSQQMGSNQSQPSSQQTLGGSRRTCCCCGAGGNSGDGSQLNDKKSQQGARFLMIDCRSTSPLAADINSNSNNHSFNDSAAAGLSDNAISPDIVHNNKPSTSTLSCPASFKRRISLPAEAYQAQAKNHIVLSEALGLVTELLSQRNIPANVVTGLKFLVTLLNNANFQLSPSTYVNDDLIPRFQAAIPTPFVAEPLCVSPNVLSRRASPVTWSTVTSATGLPTLEPEPNRPRSSSFWREKLLEDDVDLESSPIGQIDTADKIVQINDGTIFDIDTLNNDENYANIERWSLPVFDLYRSSPNALLSKMAYAAFSQSGLFKTFRISMKKFFNFFHTLGKGYWKMPYHNVIHAADVLHAIYYFTNNPIPALDNRAGGLAGELSALELMALYTAGAMHDFDHPGRTNAFLVATGDPKAILYNDRSVLENHHASSAWKLLSKSPNNFIEHLDPAEYKRFRFIVMEAILATDLKRHFEILVEFNEKINSRGADWKCEGDRLLIMQICIKMADINSPTKPFFLHTEWTRRIVEEFYLQGDAERSVGLPVSAFMDREEPQVAKLQDSFISHLVRPLVLSMQSAGFLSLNIRKRSNAAISLNFSSRKQLRQNSASYFYEASNDTSNRSSTDETDDAKNDFETSNDESSIYVSELIQNIDDNLEYWKKELGENSTIDEKTINLTVEPAVKFDSQQQQQNDSMTIIDENEEKQSLNGE</sequence>
<dbReference type="Pfam" id="PF00233">
    <property type="entry name" value="PDEase_I"/>
    <property type="match status" value="1"/>
</dbReference>
<feature type="binding site" evidence="5">
    <location>
        <position position="546"/>
    </location>
    <ligand>
        <name>AMP</name>
        <dbReference type="ChEBI" id="CHEBI:456215"/>
    </ligand>
</feature>
<feature type="binding site" evidence="6">
    <location>
        <position position="435"/>
    </location>
    <ligand>
        <name>Zn(2+)</name>
        <dbReference type="ChEBI" id="CHEBI:29105"/>
        <label>1</label>
    </ligand>
</feature>
<evidence type="ECO:0000256" key="2">
    <source>
        <dbReference type="ARBA" id="ARBA00022723"/>
    </source>
</evidence>
<dbReference type="PANTHER" id="PTHR11347">
    <property type="entry name" value="CYCLIC NUCLEOTIDE PHOSPHODIESTERASE"/>
    <property type="match status" value="1"/>
</dbReference>
<dbReference type="InterPro" id="IPR023174">
    <property type="entry name" value="PDEase_CS"/>
</dbReference>
<dbReference type="PRINTS" id="PR00387">
    <property type="entry name" value="PDIESTERASE1"/>
</dbReference>
<protein>
    <recommendedName>
        <fullName evidence="7">Phosphodiesterase</fullName>
        <ecNumber evidence="7">3.1.4.-</ecNumber>
    </recommendedName>
</protein>
<evidence type="ECO:0000256" key="7">
    <source>
        <dbReference type="RuleBase" id="RU363067"/>
    </source>
</evidence>
<evidence type="ECO:0000256" key="3">
    <source>
        <dbReference type="ARBA" id="ARBA00022801"/>
    </source>
</evidence>
<feature type="binding site" evidence="6">
    <location>
        <position position="434"/>
    </location>
    <ligand>
        <name>Zn(2+)</name>
        <dbReference type="ChEBI" id="CHEBI:29105"/>
        <label>1</label>
    </ligand>
</feature>
<comment type="cofactor">
    <cofactor evidence="7">
        <name>a divalent metal cation</name>
        <dbReference type="ChEBI" id="CHEBI:60240"/>
    </cofactor>
    <text evidence="7">Binds 2 divalent metal cations per subunit. Site 1 may preferentially bind zinc ions, while site 2 has a preference for magnesium and/or manganese ions.</text>
</comment>